<feature type="compositionally biased region" description="Basic and acidic residues" evidence="1">
    <location>
        <begin position="139"/>
        <end position="149"/>
    </location>
</feature>
<dbReference type="InterPro" id="IPR046149">
    <property type="entry name" value="DUF6151"/>
</dbReference>
<evidence type="ECO:0000313" key="2">
    <source>
        <dbReference type="EMBL" id="MBV7255680.1"/>
    </source>
</evidence>
<dbReference type="Proteomes" id="UP000722336">
    <property type="component" value="Unassembled WGS sequence"/>
</dbReference>
<feature type="region of interest" description="Disordered" evidence="1">
    <location>
        <begin position="127"/>
        <end position="149"/>
    </location>
</feature>
<keyword evidence="3" id="KW-1185">Reference proteome</keyword>
<evidence type="ECO:0000256" key="1">
    <source>
        <dbReference type="SAM" id="MobiDB-lite"/>
    </source>
</evidence>
<proteinExistence type="predicted"/>
<comment type="caution">
    <text evidence="2">The sequence shown here is derived from an EMBL/GenBank/DDBJ whole genome shotgun (WGS) entry which is preliminary data.</text>
</comment>
<reference evidence="2 3" key="1">
    <citation type="submission" date="2021-04" db="EMBL/GenBank/DDBJ databases">
        <authorList>
            <person name="Pira H."/>
            <person name="Risdian C."/>
            <person name="Wink J."/>
        </authorList>
    </citation>
    <scope>NUCLEOTIDE SEQUENCE [LARGE SCALE GENOMIC DNA]</scope>
    <source>
        <strain evidence="2 3">WHA3</strain>
    </source>
</reference>
<protein>
    <submittedName>
        <fullName evidence="2">Uncharacterized protein</fullName>
    </submittedName>
</protein>
<dbReference type="Pfam" id="PF19648">
    <property type="entry name" value="DUF6151"/>
    <property type="match status" value="1"/>
</dbReference>
<dbReference type="EMBL" id="JAGSPA010000001">
    <property type="protein sequence ID" value="MBV7255680.1"/>
    <property type="molecule type" value="Genomic_DNA"/>
</dbReference>
<sequence>MLDSNGGTALFQTRCARLWIRTGRDDLRCVHLTDKPTLRWYAACCRTPMFNSYATGRVPYLTAFVANLDSDRRAQVLGPPVSLLFAEEATGDVGKVSKFSMPRFILRFVLRMAKDIIGGDRRRSPLFEPQSLRPISPPRRLEASDTKIP</sequence>
<evidence type="ECO:0000313" key="3">
    <source>
        <dbReference type="Proteomes" id="UP000722336"/>
    </source>
</evidence>
<name>A0ABS6SB88_9SPHN</name>
<gene>
    <name evidence="2" type="ORF">KCG44_02645</name>
</gene>
<organism evidence="2 3">
    <name type="scientific">Pacificimonas pallii</name>
    <dbReference type="NCBI Taxonomy" id="2827236"/>
    <lineage>
        <taxon>Bacteria</taxon>
        <taxon>Pseudomonadati</taxon>
        <taxon>Pseudomonadota</taxon>
        <taxon>Alphaproteobacteria</taxon>
        <taxon>Sphingomonadales</taxon>
        <taxon>Sphingosinicellaceae</taxon>
        <taxon>Pacificimonas</taxon>
    </lineage>
</organism>
<accession>A0ABS6SB88</accession>